<dbReference type="GO" id="GO:0008270">
    <property type="term" value="F:zinc ion binding"/>
    <property type="evidence" value="ECO:0007669"/>
    <property type="project" value="UniProtKB-KW"/>
</dbReference>
<dbReference type="OrthoDB" id="8065378at2759"/>
<reference evidence="4 5" key="1">
    <citation type="journal article" date="2019" name="Sci. Rep.">
        <title>Orb-weaving spider Araneus ventricosus genome elucidates the spidroin gene catalogue.</title>
        <authorList>
            <person name="Kono N."/>
            <person name="Nakamura H."/>
            <person name="Ohtoshi R."/>
            <person name="Moran D.A.P."/>
            <person name="Shinohara A."/>
            <person name="Yoshida Y."/>
            <person name="Fujiwara M."/>
            <person name="Mori M."/>
            <person name="Tomita M."/>
            <person name="Arakawa K."/>
        </authorList>
    </citation>
    <scope>NUCLEOTIDE SEQUENCE [LARGE SCALE GENOMIC DNA]</scope>
</reference>
<dbReference type="SUPFAM" id="SSF57667">
    <property type="entry name" value="beta-beta-alpha zinc fingers"/>
    <property type="match status" value="1"/>
</dbReference>
<dbReference type="EMBL" id="BGPR01006204">
    <property type="protein sequence ID" value="GBN16942.1"/>
    <property type="molecule type" value="Genomic_DNA"/>
</dbReference>
<feature type="region of interest" description="Disordered" evidence="2">
    <location>
        <begin position="159"/>
        <end position="198"/>
    </location>
</feature>
<comment type="caution">
    <text evidence="4">The sequence shown here is derived from an EMBL/GenBank/DDBJ whole genome shotgun (WGS) entry which is preliminary data.</text>
</comment>
<keyword evidence="5" id="KW-1185">Reference proteome</keyword>
<evidence type="ECO:0000256" key="2">
    <source>
        <dbReference type="SAM" id="MobiDB-lite"/>
    </source>
</evidence>
<dbReference type="AlphaFoldDB" id="A0A4Y2LQR5"/>
<protein>
    <recommendedName>
        <fullName evidence="3">C2H2-type domain-containing protein</fullName>
    </recommendedName>
</protein>
<name>A0A4Y2LQR5_ARAVE</name>
<proteinExistence type="predicted"/>
<dbReference type="Proteomes" id="UP000499080">
    <property type="component" value="Unassembled WGS sequence"/>
</dbReference>
<dbReference type="PROSITE" id="PS50157">
    <property type="entry name" value="ZINC_FINGER_C2H2_2"/>
    <property type="match status" value="1"/>
</dbReference>
<gene>
    <name evidence="4" type="ORF">AVEN_253639_1</name>
</gene>
<evidence type="ECO:0000313" key="4">
    <source>
        <dbReference type="EMBL" id="GBN16942.1"/>
    </source>
</evidence>
<feature type="compositionally biased region" description="Low complexity" evidence="2">
    <location>
        <begin position="173"/>
        <end position="190"/>
    </location>
</feature>
<keyword evidence="1" id="KW-0863">Zinc-finger</keyword>
<evidence type="ECO:0000313" key="5">
    <source>
        <dbReference type="Proteomes" id="UP000499080"/>
    </source>
</evidence>
<evidence type="ECO:0000259" key="3">
    <source>
        <dbReference type="PROSITE" id="PS50157"/>
    </source>
</evidence>
<evidence type="ECO:0000256" key="1">
    <source>
        <dbReference type="PROSITE-ProRule" id="PRU00042"/>
    </source>
</evidence>
<sequence length="198" mass="21601">MASAGFSCQHCSKWFRTKIGLGVHTQSQHRAEYEATIQIPKSKIRWSSEELALMAMSEASLINQGKTLEINKELLSLFPNRTREAIKGQRRQPKHKNLVAEYVQAGSSIATLGPVPSTSSDISTHSLASISSDLTSISNRVAVQDTRRPVTRRQKRIANAAAQKALPPDPPDSHIVLSPSSSDSSSVIALDDPELTVF</sequence>
<organism evidence="4 5">
    <name type="scientific">Araneus ventricosus</name>
    <name type="common">Orbweaver spider</name>
    <name type="synonym">Epeira ventricosa</name>
    <dbReference type="NCBI Taxonomy" id="182803"/>
    <lineage>
        <taxon>Eukaryota</taxon>
        <taxon>Metazoa</taxon>
        <taxon>Ecdysozoa</taxon>
        <taxon>Arthropoda</taxon>
        <taxon>Chelicerata</taxon>
        <taxon>Arachnida</taxon>
        <taxon>Araneae</taxon>
        <taxon>Araneomorphae</taxon>
        <taxon>Entelegynae</taxon>
        <taxon>Araneoidea</taxon>
        <taxon>Araneidae</taxon>
        <taxon>Araneus</taxon>
    </lineage>
</organism>
<feature type="domain" description="C2H2-type" evidence="3">
    <location>
        <begin position="6"/>
        <end position="34"/>
    </location>
</feature>
<keyword evidence="1" id="KW-0479">Metal-binding</keyword>
<dbReference type="PROSITE" id="PS00028">
    <property type="entry name" value="ZINC_FINGER_C2H2_1"/>
    <property type="match status" value="1"/>
</dbReference>
<dbReference type="InterPro" id="IPR013087">
    <property type="entry name" value="Znf_C2H2_type"/>
</dbReference>
<keyword evidence="1" id="KW-0862">Zinc</keyword>
<dbReference type="InterPro" id="IPR036236">
    <property type="entry name" value="Znf_C2H2_sf"/>
</dbReference>
<accession>A0A4Y2LQR5</accession>